<feature type="active site" description="Proton donor; for dehydratase activity" evidence="8">
    <location>
        <position position="1216"/>
    </location>
</feature>
<dbReference type="InterPro" id="IPR020843">
    <property type="entry name" value="ER"/>
</dbReference>
<proteinExistence type="predicted"/>
<evidence type="ECO:0000259" key="11">
    <source>
        <dbReference type="PROSITE" id="PS52004"/>
    </source>
</evidence>
<dbReference type="InterPro" id="IPR013968">
    <property type="entry name" value="PKS_KR"/>
</dbReference>
<dbReference type="GO" id="GO:0004315">
    <property type="term" value="F:3-oxoacyl-[acyl-carrier-protein] synthase activity"/>
    <property type="evidence" value="ECO:0007669"/>
    <property type="project" value="InterPro"/>
</dbReference>
<dbReference type="InterPro" id="IPR020807">
    <property type="entry name" value="PKS_DH"/>
</dbReference>
<dbReference type="STRING" id="756982.G1XDW1"/>
<dbReference type="InterPro" id="IPR049552">
    <property type="entry name" value="PKS_DH_N"/>
</dbReference>
<dbReference type="InterPro" id="IPR018201">
    <property type="entry name" value="Ketoacyl_synth_AS"/>
</dbReference>
<dbReference type="Pfam" id="PF00109">
    <property type="entry name" value="ketoacyl-synt"/>
    <property type="match status" value="1"/>
</dbReference>
<dbReference type="eggNOG" id="KOG1202">
    <property type="taxonomic scope" value="Eukaryota"/>
</dbReference>
<dbReference type="Pfam" id="PF00698">
    <property type="entry name" value="Acyl_transf_1"/>
    <property type="match status" value="1"/>
</dbReference>
<evidence type="ECO:0000256" key="6">
    <source>
        <dbReference type="ARBA" id="ARBA00023268"/>
    </source>
</evidence>
<dbReference type="PROSITE" id="PS50075">
    <property type="entry name" value="CARRIER"/>
    <property type="match status" value="1"/>
</dbReference>
<organism evidence="13 14">
    <name type="scientific">Arthrobotrys oligospora (strain ATCC 24927 / CBS 115.81 / DSM 1491)</name>
    <name type="common">Nematode-trapping fungus</name>
    <name type="synonym">Didymozoophaga oligospora</name>
    <dbReference type="NCBI Taxonomy" id="756982"/>
    <lineage>
        <taxon>Eukaryota</taxon>
        <taxon>Fungi</taxon>
        <taxon>Dikarya</taxon>
        <taxon>Ascomycota</taxon>
        <taxon>Pezizomycotina</taxon>
        <taxon>Orbiliomycetes</taxon>
        <taxon>Orbiliales</taxon>
        <taxon>Orbiliaceae</taxon>
        <taxon>Orbilia</taxon>
        <taxon>Orbilia oligospora</taxon>
    </lineage>
</organism>
<dbReference type="InterPro" id="IPR016036">
    <property type="entry name" value="Malonyl_transacylase_ACP-bd"/>
</dbReference>
<dbReference type="SMART" id="SM00827">
    <property type="entry name" value="PKS_AT"/>
    <property type="match status" value="1"/>
</dbReference>
<dbReference type="InterPro" id="IPR014043">
    <property type="entry name" value="Acyl_transferase_dom"/>
</dbReference>
<keyword evidence="6" id="KW-0511">Multifunctional enzyme</keyword>
<dbReference type="InterPro" id="IPR006162">
    <property type="entry name" value="Ppantetheine_attach_site"/>
</dbReference>
<keyword evidence="5" id="KW-0560">Oxidoreductase</keyword>
<dbReference type="Gene3D" id="1.10.1200.10">
    <property type="entry name" value="ACP-like"/>
    <property type="match status" value="1"/>
</dbReference>
<evidence type="ECO:0000313" key="13">
    <source>
        <dbReference type="EMBL" id="EGX48857.1"/>
    </source>
</evidence>
<dbReference type="GO" id="GO:0004312">
    <property type="term" value="F:fatty acid synthase activity"/>
    <property type="evidence" value="ECO:0007669"/>
    <property type="project" value="TreeGrafter"/>
</dbReference>
<dbReference type="InterPro" id="IPR016035">
    <property type="entry name" value="Acyl_Trfase/lysoPLipase"/>
</dbReference>
<name>G1XDW1_ARTOA</name>
<dbReference type="PROSITE" id="PS00606">
    <property type="entry name" value="KS3_1"/>
    <property type="match status" value="1"/>
</dbReference>
<feature type="region of interest" description="C-terminal hotdog fold" evidence="8">
    <location>
        <begin position="1143"/>
        <end position="1304"/>
    </location>
</feature>
<dbReference type="Gene3D" id="3.10.129.110">
    <property type="entry name" value="Polyketide synthase dehydratase"/>
    <property type="match status" value="1"/>
</dbReference>
<evidence type="ECO:0000256" key="9">
    <source>
        <dbReference type="SAM" id="MobiDB-lite"/>
    </source>
</evidence>
<dbReference type="Proteomes" id="UP000008784">
    <property type="component" value="Unassembled WGS sequence"/>
</dbReference>
<dbReference type="SUPFAM" id="SSF51735">
    <property type="entry name" value="NAD(P)-binding Rossmann-fold domains"/>
    <property type="match status" value="2"/>
</dbReference>
<dbReference type="InterPro" id="IPR016039">
    <property type="entry name" value="Thiolase-like"/>
</dbReference>
<feature type="domain" description="PKS/mFAS DH" evidence="12">
    <location>
        <begin position="945"/>
        <end position="1304"/>
    </location>
</feature>
<dbReference type="SMART" id="SM00823">
    <property type="entry name" value="PKS_PP"/>
    <property type="match status" value="1"/>
</dbReference>
<sequence>MAAEPLAIIGFAFKFPSGIESIDAFWAVMVNGDTGLSEIPDDRVNLQAFLNVSGGGSQSQSGTRHKGYFMAGDIGAFDTSFFSISAEEAIAMDPQQRLLLETTYHALENAGLPLSKVTGSRTSVHIGYLSHDYRLSIGRDVEAAKKYSITGSDGSILANRLSWYYNLKGPSMAIETACSSSLVALGLASQLLRAGETDMAIVGGVSLTYMPDLFVYLDNMGFLSPDSRCHSFDSRGNGYARSEGLGIIIMKRLSDAIKPEFNHTIRAVIRSTGTNSDGYTLGLTQLSGKAQISLMKDTYEKAGLDIEPTRFCEAHGTGTLLGDPIESAAIGTVFRPARSSDDPFGASKANIGHLVAASGIAGVIKSVLVLEKGVIPPIADLITLNPEIDDTYYRLKFPTEATPWPSAGLRRVSVNSFGFGGTNAHVILDDAKVFLAENALDANHNTDMEELKEDLTSQCYLIVLSAADRNGIQHLSESYSRFFAERPLQNSDMYRRLSYTLNNHRTSLSWKSYSIVNSKDLILSLDNELSAPQRSADPKSLSLAFVFTGQGAQWPRMGVELMQYLSFSESIKQSAQYLRDIGCSWDLETEMKKEGSDSRMDEPEISQPVSCSLQIAVVDLLDRIKVRPAIVLGHSSGEVAAAYCKGAISHLSAIKIAYYRGLGGDAAPRDPIKRSMMSVGLSEADAIATLQEISVKFDDLHIACINSPSNVTIAGDDGHLNALKAILDQKGTFARKLKVSCAYHSPHMIPVANEYFSRAGNIEPRLKSPTHQPIPMISYIDGDMVSDSRLQDLDYWIQNMCSAVRFTDNVKKIDQLASLAASSRKRLDLSHRGGISITNILEIGPHAALKGPLREIMQKTFQSARDIKYNSALIRGFSGQDSILRAVGSLHSYGFDLDTNYLNGIDSRKVPQLVDLPCYPFSHNRTYWNESRRSHMERLRTRRPNEILGNPSPDWHPFSATWRNFLSRANMDWVEDHNINDAVLYPGAGMLAMAIEAMNQLARETLDVIPSAFSLKHIEFLAAIQIPAAPSEQEVQVQLKPQEDGSLTLGWFEFEVYSFDGSQWKKNCKGLIRGDREATNPSGIVSPGTDGSSTPNAEGKFQFSDDECATPGTLNSSIESTDGKYLLGEAGHLSLSKPPKASASVSVPIHKFFDSIKRAGYNYGPVFQRISELRHPAPGRAQAIITSYIGSAGNSHRVHGTRAIDTDHIIHPATLDAVFQLPLANIVREQPNMPTMIPSKIKHLWLSRSGLNDSRKPLLATALHHFSGYRGSEHSVSAIDVSDGSTKITVSGYKMIRVSGGGHGPHDITPNELHHCWKFKWDPISSLEELNTAINTKSEDTTMSTAEIHLHNPKSTAIDLANVLRDKMQATQSCECKIVVSALEPTSAADLKIILWDVDSSSILENLDKFNLSVVQKTLGTARNHVLWIKTSKLSSASYPSQHLVDGLARVLRQENSMAGFATLLLAGHDLSERVSGIAQVCDVLLSDVDNLFLPQTFRQTGSGIIEYCQLDEAAELTKKVQSVKAGPASTTRKWGELGPLRIHVGSPGVLEFIYFVEDTEIGASITLPDDIVEVEVHAAGVNFKDCLIALGALNESTIGSEISGIVSQIGKDIQGHGLKPGDRVCGFAADGYRTLYRCKGSSLCRVPESSALTDVEAASIPVNFATAWHALYHVARLVAGETVLIHSGAGGTGQAAIQIAQHLGATVFATVSTQEKRDLLTSRYNIPPTHIFNSRDSKFAGEIKRLVGGVDVVLNSLSGDVLFSSWECIAPFGRFIEIGKKDIQAQGKLPMAQFENNISFSAVDLGHMHQKRPQYVAQLIDEVLERFGTAEKSLRPVSTVQTFDIFRIVDAFRLIGTGKSTGKIIVETTPSSEVTVVSAPKLLSKFSLDASYVISGGLGGLGRVAARWMAERGVKTLVLLSRSGPKTKEAEDLIRELKELGVNCVAPACDITNRNMLYKTLQDLDIPPIRGCIQSSMVLQSALFSDMTHDDWVDVTACKVAGSWNLHELLPNDLDFFILLSSVQAVFGARTQANYNAANTYMDGLAHHRVSKGLKAVSIMLGLMTTDGYLAEADHRDERELLLAQNTYHGVDTNDYHALLDYYCNPALTFSTLEDAQVTIGMKLLHVDPELDPLGTIWGRNPMFKALRRLKEMDSSNGRALNGGNRDVASLLAAAQTTEEAIEVVLKALTTRLSSTIAGMDPEEMDQTKSIQSYGVDSLQTMELRSWFLRLFRADLPTFSILGSPSLTALAITIVERSTICAKK</sequence>
<feature type="domain" description="Ketosynthase family 3 (KS3)" evidence="11">
    <location>
        <begin position="3"/>
        <end position="430"/>
    </location>
</feature>
<dbReference type="InterPro" id="IPR036291">
    <property type="entry name" value="NAD(P)-bd_dom_sf"/>
</dbReference>
<dbReference type="InterPro" id="IPR049551">
    <property type="entry name" value="PKS_DH_C"/>
</dbReference>
<accession>G1XDW1</accession>
<dbReference type="Pfam" id="PF16197">
    <property type="entry name" value="KAsynt_C_assoc"/>
    <property type="match status" value="1"/>
</dbReference>
<dbReference type="SUPFAM" id="SSF55048">
    <property type="entry name" value="Probable ACP-binding domain of malonyl-CoA ACP transacylase"/>
    <property type="match status" value="1"/>
</dbReference>
<dbReference type="Pfam" id="PF02801">
    <property type="entry name" value="Ketoacyl-synt_C"/>
    <property type="match status" value="1"/>
</dbReference>
<dbReference type="InterPro" id="IPR014030">
    <property type="entry name" value="Ketoacyl_synth_N"/>
</dbReference>
<dbReference type="PANTHER" id="PTHR43775:SF29">
    <property type="entry name" value="ASPERFURANONE POLYKETIDE SYNTHASE AFOG-RELATED"/>
    <property type="match status" value="1"/>
</dbReference>
<keyword evidence="4" id="KW-0521">NADP</keyword>
<dbReference type="InterPro" id="IPR057326">
    <property type="entry name" value="KR_dom"/>
</dbReference>
<keyword evidence="14" id="KW-1185">Reference proteome</keyword>
<reference evidence="13 14" key="1">
    <citation type="journal article" date="2011" name="PLoS Pathog.">
        <title>Genomic and proteomic analyses of the fungus Arthrobotrys oligospora provide insights into nematode-trap formation.</title>
        <authorList>
            <person name="Yang J."/>
            <person name="Wang L."/>
            <person name="Ji X."/>
            <person name="Feng Y."/>
            <person name="Li X."/>
            <person name="Zou C."/>
            <person name="Xu J."/>
            <person name="Ren Y."/>
            <person name="Mi Q."/>
            <person name="Wu J."/>
            <person name="Liu S."/>
            <person name="Liu Y."/>
            <person name="Huang X."/>
            <person name="Wang H."/>
            <person name="Niu X."/>
            <person name="Li J."/>
            <person name="Liang L."/>
            <person name="Luo Y."/>
            <person name="Ji K."/>
            <person name="Zhou W."/>
            <person name="Yu Z."/>
            <person name="Li G."/>
            <person name="Liu Y."/>
            <person name="Li L."/>
            <person name="Qiao M."/>
            <person name="Feng L."/>
            <person name="Zhang K.-Q."/>
        </authorList>
    </citation>
    <scope>NUCLEOTIDE SEQUENCE [LARGE SCALE GENOMIC DNA]</scope>
    <source>
        <strain evidence="14">ATCC 24927 / CBS 115.81 / DSM 1491</strain>
    </source>
</reference>
<dbReference type="InterPro" id="IPR049900">
    <property type="entry name" value="PKS_mFAS_DH"/>
</dbReference>
<dbReference type="SMART" id="SM00829">
    <property type="entry name" value="PKS_ER"/>
    <property type="match status" value="1"/>
</dbReference>
<dbReference type="Gene3D" id="3.90.180.10">
    <property type="entry name" value="Medium-chain alcohol dehydrogenases, catalytic domain"/>
    <property type="match status" value="1"/>
</dbReference>
<evidence type="ECO:0000313" key="14">
    <source>
        <dbReference type="Proteomes" id="UP000008784"/>
    </source>
</evidence>
<dbReference type="PROSITE" id="PS52019">
    <property type="entry name" value="PKS_MFAS_DH"/>
    <property type="match status" value="1"/>
</dbReference>
<dbReference type="Gene3D" id="3.40.50.720">
    <property type="entry name" value="NAD(P)-binding Rossmann-like Domain"/>
    <property type="match status" value="2"/>
</dbReference>
<dbReference type="SMART" id="SM00825">
    <property type="entry name" value="PKS_KS"/>
    <property type="match status" value="1"/>
</dbReference>
<dbReference type="Gene3D" id="3.40.47.10">
    <property type="match status" value="1"/>
</dbReference>
<dbReference type="GO" id="GO:0031177">
    <property type="term" value="F:phosphopantetheine binding"/>
    <property type="evidence" value="ECO:0007669"/>
    <property type="project" value="InterPro"/>
</dbReference>
<comment type="caution">
    <text evidence="13">The sequence shown here is derived from an EMBL/GenBank/DDBJ whole genome shotgun (WGS) entry which is preliminary data.</text>
</comment>
<dbReference type="CDD" id="cd00833">
    <property type="entry name" value="PKS"/>
    <property type="match status" value="1"/>
</dbReference>
<dbReference type="InterPro" id="IPR014031">
    <property type="entry name" value="Ketoacyl_synth_C"/>
</dbReference>
<feature type="compositionally biased region" description="Polar residues" evidence="9">
    <location>
        <begin position="1079"/>
        <end position="1096"/>
    </location>
</feature>
<keyword evidence="2" id="KW-0597">Phosphoprotein</keyword>
<dbReference type="GO" id="GO:0044550">
    <property type="term" value="P:secondary metabolite biosynthetic process"/>
    <property type="evidence" value="ECO:0007669"/>
    <property type="project" value="UniProtKB-ARBA"/>
</dbReference>
<evidence type="ECO:0000256" key="1">
    <source>
        <dbReference type="ARBA" id="ARBA00022450"/>
    </source>
</evidence>
<dbReference type="GO" id="GO:1901336">
    <property type="term" value="P:lactone biosynthetic process"/>
    <property type="evidence" value="ECO:0007669"/>
    <property type="project" value="UniProtKB-ARBA"/>
</dbReference>
<dbReference type="PANTHER" id="PTHR43775">
    <property type="entry name" value="FATTY ACID SYNTHASE"/>
    <property type="match status" value="1"/>
</dbReference>
<dbReference type="InterPro" id="IPR050091">
    <property type="entry name" value="PKS_NRPS_Biosynth_Enz"/>
</dbReference>
<dbReference type="InterPro" id="IPR020841">
    <property type="entry name" value="PKS_Beta-ketoAc_synthase_dom"/>
</dbReference>
<dbReference type="CDD" id="cd05195">
    <property type="entry name" value="enoyl_red"/>
    <property type="match status" value="1"/>
</dbReference>
<evidence type="ECO:0000259" key="12">
    <source>
        <dbReference type="PROSITE" id="PS52019"/>
    </source>
</evidence>
<dbReference type="InterPro" id="IPR011032">
    <property type="entry name" value="GroES-like_sf"/>
</dbReference>
<dbReference type="InterPro" id="IPR009081">
    <property type="entry name" value="PP-bd_ACP"/>
</dbReference>
<dbReference type="SUPFAM" id="SSF52151">
    <property type="entry name" value="FabD/lysophospholipase-like"/>
    <property type="match status" value="1"/>
</dbReference>
<dbReference type="Pfam" id="PF08659">
    <property type="entry name" value="KR"/>
    <property type="match status" value="1"/>
</dbReference>
<dbReference type="GO" id="GO:0016491">
    <property type="term" value="F:oxidoreductase activity"/>
    <property type="evidence" value="ECO:0007669"/>
    <property type="project" value="UniProtKB-KW"/>
</dbReference>
<dbReference type="SMART" id="SM00826">
    <property type="entry name" value="PKS_DH"/>
    <property type="match status" value="1"/>
</dbReference>
<feature type="domain" description="Carrier" evidence="10">
    <location>
        <begin position="2185"/>
        <end position="2259"/>
    </location>
</feature>
<feature type="active site" description="Proton acceptor; for dehydratase activity" evidence="8">
    <location>
        <position position="977"/>
    </location>
</feature>
<evidence type="ECO:0000256" key="7">
    <source>
        <dbReference type="ARBA" id="ARBA00023315"/>
    </source>
</evidence>
<protein>
    <submittedName>
        <fullName evidence="13">Uncharacterized protein</fullName>
    </submittedName>
</protein>
<dbReference type="Pfam" id="PF21089">
    <property type="entry name" value="PKS_DH_N"/>
    <property type="match status" value="1"/>
</dbReference>
<dbReference type="InterPro" id="IPR001227">
    <property type="entry name" value="Ac_transferase_dom_sf"/>
</dbReference>
<dbReference type="InterPro" id="IPR013149">
    <property type="entry name" value="ADH-like_C"/>
</dbReference>
<dbReference type="PROSITE" id="PS00012">
    <property type="entry name" value="PHOSPHOPANTETHEINE"/>
    <property type="match status" value="1"/>
</dbReference>
<evidence type="ECO:0000256" key="3">
    <source>
        <dbReference type="ARBA" id="ARBA00022679"/>
    </source>
</evidence>
<evidence type="ECO:0000256" key="2">
    <source>
        <dbReference type="ARBA" id="ARBA00022553"/>
    </source>
</evidence>
<dbReference type="SUPFAM" id="SSF53901">
    <property type="entry name" value="Thiolase-like"/>
    <property type="match status" value="1"/>
</dbReference>
<dbReference type="GO" id="GO:0006633">
    <property type="term" value="P:fatty acid biosynthetic process"/>
    <property type="evidence" value="ECO:0007669"/>
    <property type="project" value="InterPro"/>
</dbReference>
<dbReference type="SMART" id="SM00822">
    <property type="entry name" value="PKS_KR"/>
    <property type="match status" value="1"/>
</dbReference>
<dbReference type="HOGENOM" id="CLU_000022_31_0_1"/>
<dbReference type="EMBL" id="ADOT01000139">
    <property type="protein sequence ID" value="EGX48857.1"/>
    <property type="molecule type" value="Genomic_DNA"/>
</dbReference>
<keyword evidence="1" id="KW-0596">Phosphopantetheine</keyword>
<dbReference type="GeneID" id="22893603"/>
<dbReference type="SUPFAM" id="SSF50129">
    <property type="entry name" value="GroES-like"/>
    <property type="match status" value="1"/>
</dbReference>
<dbReference type="OMA" id="PELLWPV"/>
<dbReference type="InterPro" id="IPR020806">
    <property type="entry name" value="PKS_PP-bd"/>
</dbReference>
<dbReference type="OrthoDB" id="329835at2759"/>
<dbReference type="Pfam" id="PF14765">
    <property type="entry name" value="PS-DH"/>
    <property type="match status" value="1"/>
</dbReference>
<feature type="region of interest" description="N-terminal hotdog fold" evidence="8">
    <location>
        <begin position="945"/>
        <end position="1079"/>
    </location>
</feature>
<dbReference type="RefSeq" id="XP_011122673.1">
    <property type="nucleotide sequence ID" value="XM_011124371.1"/>
</dbReference>
<feature type="region of interest" description="Disordered" evidence="9">
    <location>
        <begin position="1077"/>
        <end position="1106"/>
    </location>
</feature>
<dbReference type="Pfam" id="PF08240">
    <property type="entry name" value="ADH_N"/>
    <property type="match status" value="1"/>
</dbReference>
<dbReference type="InParanoid" id="G1XDW1"/>
<dbReference type="FunFam" id="3.40.50.720:FF:000209">
    <property type="entry name" value="Polyketide synthase Pks12"/>
    <property type="match status" value="1"/>
</dbReference>
<evidence type="ECO:0000259" key="10">
    <source>
        <dbReference type="PROSITE" id="PS50075"/>
    </source>
</evidence>
<dbReference type="InterPro" id="IPR032821">
    <property type="entry name" value="PKS_assoc"/>
</dbReference>
<keyword evidence="3" id="KW-0808">Transferase</keyword>
<evidence type="ECO:0000256" key="5">
    <source>
        <dbReference type="ARBA" id="ARBA00023002"/>
    </source>
</evidence>
<dbReference type="SUPFAM" id="SSF47336">
    <property type="entry name" value="ACP-like"/>
    <property type="match status" value="1"/>
</dbReference>
<dbReference type="InterPro" id="IPR036736">
    <property type="entry name" value="ACP-like_sf"/>
</dbReference>
<dbReference type="PROSITE" id="PS52004">
    <property type="entry name" value="KS3_2"/>
    <property type="match status" value="1"/>
</dbReference>
<dbReference type="InterPro" id="IPR013154">
    <property type="entry name" value="ADH-like_N"/>
</dbReference>
<keyword evidence="7" id="KW-0012">Acyltransferase</keyword>
<dbReference type="Pfam" id="PF00107">
    <property type="entry name" value="ADH_zinc_N"/>
    <property type="match status" value="1"/>
</dbReference>
<evidence type="ECO:0000256" key="8">
    <source>
        <dbReference type="PROSITE-ProRule" id="PRU01363"/>
    </source>
</evidence>
<gene>
    <name evidence="13" type="ORF">AOL_s00079g496</name>
</gene>
<dbReference type="InterPro" id="IPR042104">
    <property type="entry name" value="PKS_dehydratase_sf"/>
</dbReference>
<evidence type="ECO:0000256" key="4">
    <source>
        <dbReference type="ARBA" id="ARBA00022857"/>
    </source>
</evidence>
<dbReference type="Gene3D" id="3.40.366.10">
    <property type="entry name" value="Malonyl-Coenzyme A Acyl Carrier Protein, domain 2"/>
    <property type="match status" value="1"/>
</dbReference>